<organism evidence="1 2">
    <name type="scientific">Ectobacillus funiculus</name>
    <dbReference type="NCBI Taxonomy" id="137993"/>
    <lineage>
        <taxon>Bacteria</taxon>
        <taxon>Bacillati</taxon>
        <taxon>Bacillota</taxon>
        <taxon>Bacilli</taxon>
        <taxon>Bacillales</taxon>
        <taxon>Bacillaceae</taxon>
        <taxon>Ectobacillus</taxon>
    </lineage>
</organism>
<comment type="caution">
    <text evidence="1">The sequence shown here is derived from an EMBL/GenBank/DDBJ whole genome shotgun (WGS) entry which is preliminary data.</text>
</comment>
<dbReference type="RefSeq" id="WP_379947940.1">
    <property type="nucleotide sequence ID" value="NZ_JBHMAF010000017.1"/>
</dbReference>
<sequence>MKKSYNYDEIKELLEQEKQKLIQQLQGRKLTSKEQQTIHMSIDNYEYILELVDMNHFNRGLQRSSQKKRK</sequence>
<dbReference type="Pfam" id="PF13035">
    <property type="entry name" value="DUF3896"/>
    <property type="match status" value="1"/>
</dbReference>
<accession>A0ABV5WAM8</accession>
<name>A0ABV5WAM8_9BACI</name>
<proteinExistence type="predicted"/>
<dbReference type="EMBL" id="JBHMAF010000017">
    <property type="protein sequence ID" value="MFB9757639.1"/>
    <property type="molecule type" value="Genomic_DNA"/>
</dbReference>
<reference evidence="1 2" key="1">
    <citation type="submission" date="2024-09" db="EMBL/GenBank/DDBJ databases">
        <authorList>
            <person name="Sun Q."/>
            <person name="Mori K."/>
        </authorList>
    </citation>
    <scope>NUCLEOTIDE SEQUENCE [LARGE SCALE GENOMIC DNA]</scope>
    <source>
        <strain evidence="1 2">JCM 11201</strain>
    </source>
</reference>
<keyword evidence="2" id="KW-1185">Reference proteome</keyword>
<evidence type="ECO:0000313" key="1">
    <source>
        <dbReference type="EMBL" id="MFB9757639.1"/>
    </source>
</evidence>
<gene>
    <name evidence="1" type="ORF">ACFFMS_03665</name>
</gene>
<protein>
    <submittedName>
        <fullName evidence="1">DUF3896 family protein</fullName>
    </submittedName>
</protein>
<evidence type="ECO:0000313" key="2">
    <source>
        <dbReference type="Proteomes" id="UP001589609"/>
    </source>
</evidence>
<dbReference type="InterPro" id="IPR024994">
    <property type="entry name" value="DUF3896"/>
</dbReference>
<dbReference type="Proteomes" id="UP001589609">
    <property type="component" value="Unassembled WGS sequence"/>
</dbReference>